<dbReference type="InterPro" id="IPR027417">
    <property type="entry name" value="P-loop_NTPase"/>
</dbReference>
<dbReference type="InterPro" id="IPR038718">
    <property type="entry name" value="SNF2-like_sf"/>
</dbReference>
<dbReference type="PANTHER" id="PTHR45626">
    <property type="entry name" value="TRANSCRIPTION TERMINATION FACTOR 2-RELATED"/>
    <property type="match status" value="1"/>
</dbReference>
<dbReference type="GO" id="GO:0008094">
    <property type="term" value="F:ATP-dependent activity, acting on DNA"/>
    <property type="evidence" value="ECO:0007669"/>
    <property type="project" value="TreeGrafter"/>
</dbReference>
<organism evidence="6 7">
    <name type="scientific">Parascedosporium putredinis</name>
    <dbReference type="NCBI Taxonomy" id="1442378"/>
    <lineage>
        <taxon>Eukaryota</taxon>
        <taxon>Fungi</taxon>
        <taxon>Dikarya</taxon>
        <taxon>Ascomycota</taxon>
        <taxon>Pezizomycotina</taxon>
        <taxon>Sordariomycetes</taxon>
        <taxon>Hypocreomycetidae</taxon>
        <taxon>Microascales</taxon>
        <taxon>Microascaceae</taxon>
        <taxon>Parascedosporium</taxon>
    </lineage>
</organism>
<evidence type="ECO:0000259" key="5">
    <source>
        <dbReference type="Pfam" id="PF00176"/>
    </source>
</evidence>
<dbReference type="AlphaFoldDB" id="A0A9P1M7X9"/>
<accession>A0A9P1M7X9</accession>
<dbReference type="Proteomes" id="UP000838763">
    <property type="component" value="Unassembled WGS sequence"/>
</dbReference>
<dbReference type="EMBL" id="CALLCH030000008">
    <property type="protein sequence ID" value="CAI4213583.1"/>
    <property type="molecule type" value="Genomic_DNA"/>
</dbReference>
<evidence type="ECO:0000256" key="1">
    <source>
        <dbReference type="ARBA" id="ARBA00022741"/>
    </source>
</evidence>
<sequence length="222" mass="24392">MLMDYDCFLQRPDIFDDSVPYQNPQSYSESASQANTGSMLMGHDVKNPSKVSAMATVSESQTAELLACASGPEAFTEQKASDKLSTELKWFQKKALAMMAEKESGKLQATEFPSVWTEKVNCVLNKRYGFLQFFALSVYFVLLIVSMFVNNVTLKPTSQRPDLCLGGLLADDMGLGKSLTTLALIAGSLSDDSSNTRRGLSTIIVAPLSTLPNWENQIRKYG</sequence>
<keyword evidence="7" id="KW-1185">Reference proteome</keyword>
<dbReference type="GO" id="GO:0016787">
    <property type="term" value="F:hydrolase activity"/>
    <property type="evidence" value="ECO:0007669"/>
    <property type="project" value="UniProtKB-KW"/>
</dbReference>
<dbReference type="GO" id="GO:0005634">
    <property type="term" value="C:nucleus"/>
    <property type="evidence" value="ECO:0007669"/>
    <property type="project" value="TreeGrafter"/>
</dbReference>
<evidence type="ECO:0000313" key="7">
    <source>
        <dbReference type="Proteomes" id="UP000838763"/>
    </source>
</evidence>
<keyword evidence="1" id="KW-0547">Nucleotide-binding</keyword>
<dbReference type="Pfam" id="PF00176">
    <property type="entry name" value="SNF2-rel_dom"/>
    <property type="match status" value="1"/>
</dbReference>
<feature type="transmembrane region" description="Helical" evidence="4">
    <location>
        <begin position="128"/>
        <end position="149"/>
    </location>
</feature>
<dbReference type="Gene3D" id="3.40.50.10810">
    <property type="entry name" value="Tandem AAA-ATPase domain"/>
    <property type="match status" value="1"/>
</dbReference>
<keyword evidence="4" id="KW-0812">Transmembrane</keyword>
<evidence type="ECO:0000256" key="3">
    <source>
        <dbReference type="ARBA" id="ARBA00022840"/>
    </source>
</evidence>
<keyword evidence="2" id="KW-0378">Hydrolase</keyword>
<evidence type="ECO:0000256" key="4">
    <source>
        <dbReference type="SAM" id="Phobius"/>
    </source>
</evidence>
<dbReference type="InterPro" id="IPR000330">
    <property type="entry name" value="SNF2_N"/>
</dbReference>
<dbReference type="SUPFAM" id="SSF52540">
    <property type="entry name" value="P-loop containing nucleoside triphosphate hydrolases"/>
    <property type="match status" value="1"/>
</dbReference>
<dbReference type="OrthoDB" id="448448at2759"/>
<feature type="domain" description="SNF2 N-terminal" evidence="5">
    <location>
        <begin position="91"/>
        <end position="221"/>
    </location>
</feature>
<protein>
    <recommendedName>
        <fullName evidence="5">SNF2 N-terminal domain-containing protein</fullName>
    </recommendedName>
</protein>
<gene>
    <name evidence="6" type="ORF">PPNO1_LOCUS3329</name>
</gene>
<keyword evidence="4" id="KW-0472">Membrane</keyword>
<comment type="caution">
    <text evidence="6">The sequence shown here is derived from an EMBL/GenBank/DDBJ whole genome shotgun (WGS) entry which is preliminary data.</text>
</comment>
<evidence type="ECO:0000313" key="6">
    <source>
        <dbReference type="EMBL" id="CAI4213583.1"/>
    </source>
</evidence>
<proteinExistence type="predicted"/>
<keyword evidence="4" id="KW-1133">Transmembrane helix</keyword>
<keyword evidence="3" id="KW-0067">ATP-binding</keyword>
<dbReference type="GO" id="GO:0006281">
    <property type="term" value="P:DNA repair"/>
    <property type="evidence" value="ECO:0007669"/>
    <property type="project" value="TreeGrafter"/>
</dbReference>
<dbReference type="GO" id="GO:0005524">
    <property type="term" value="F:ATP binding"/>
    <property type="evidence" value="ECO:0007669"/>
    <property type="project" value="UniProtKB-KW"/>
</dbReference>
<evidence type="ECO:0000256" key="2">
    <source>
        <dbReference type="ARBA" id="ARBA00022801"/>
    </source>
</evidence>
<name>A0A9P1M7X9_9PEZI</name>
<dbReference type="InterPro" id="IPR050628">
    <property type="entry name" value="SNF2_RAD54_helicase_TF"/>
</dbReference>
<reference evidence="6" key="1">
    <citation type="submission" date="2022-11" db="EMBL/GenBank/DDBJ databases">
        <authorList>
            <person name="Scott C."/>
            <person name="Bruce N."/>
        </authorList>
    </citation>
    <scope>NUCLEOTIDE SEQUENCE</scope>
</reference>